<dbReference type="AlphaFoldDB" id="K9J146"/>
<protein>
    <submittedName>
        <fullName evidence="1">Uncharacterized protein</fullName>
    </submittedName>
</protein>
<sequence length="85" mass="8992">NSVSQVDGVSDMAPACQLCGSVGEGSEKGQWPLPAFLSGRKLSPSSHFKARPFSSSPYATGVFQAANSVLELRGNESEYVCVWVP</sequence>
<evidence type="ECO:0000313" key="1">
    <source>
        <dbReference type="EMBL" id="JAA50381.1"/>
    </source>
</evidence>
<name>K9J146_DESRO</name>
<organism evidence="1">
    <name type="scientific">Desmodus rotundus</name>
    <name type="common">Vampire bat</name>
    <dbReference type="NCBI Taxonomy" id="9430"/>
    <lineage>
        <taxon>Eukaryota</taxon>
        <taxon>Metazoa</taxon>
        <taxon>Chordata</taxon>
        <taxon>Craniata</taxon>
        <taxon>Vertebrata</taxon>
        <taxon>Euteleostomi</taxon>
        <taxon>Mammalia</taxon>
        <taxon>Eutheria</taxon>
        <taxon>Laurasiatheria</taxon>
        <taxon>Chiroptera</taxon>
        <taxon>Yangochiroptera</taxon>
        <taxon>Phyllostomidae</taxon>
        <taxon>Desmodontinae</taxon>
        <taxon>Desmodus</taxon>
    </lineage>
</organism>
<reference evidence="1" key="1">
    <citation type="submission" date="2012-11" db="EMBL/GenBank/DDBJ databases">
        <title>The Vampirome: Transcriptome and Proteome Analysis of the Submandibular and Accessory Glands of the Vampire Bat and Vector of Human Rabies, Desmodus rotundus.</title>
        <authorList>
            <person name="Francischetti I.M.B."/>
            <person name="Assumpcao T.C.F."/>
            <person name="Ma D."/>
            <person name="Vicente E.C."/>
            <person name="Ribeiro J.M.C."/>
        </authorList>
    </citation>
    <scope>NUCLEOTIDE SEQUENCE</scope>
    <source>
        <tissue evidence="1">Salivary gland</tissue>
    </source>
</reference>
<proteinExistence type="evidence at transcript level"/>
<feature type="non-terminal residue" evidence="1">
    <location>
        <position position="1"/>
    </location>
</feature>
<accession>K9J146</accession>
<dbReference type="EMBL" id="GABZ01003144">
    <property type="protein sequence ID" value="JAA50381.1"/>
    <property type="molecule type" value="mRNA"/>
</dbReference>